<evidence type="ECO:0000313" key="2">
    <source>
        <dbReference type="Proteomes" id="UP000476310"/>
    </source>
</evidence>
<comment type="caution">
    <text evidence="1">The sequence shown here is derived from an EMBL/GenBank/DDBJ whole genome shotgun (WGS) entry which is preliminary data.</text>
</comment>
<proteinExistence type="predicted"/>
<sequence>MDLTFTTSRSPVARTSSVTMRLASAASDAQCTVSPAAVTDCSNWTR</sequence>
<keyword evidence="2" id="KW-1185">Reference proteome</keyword>
<name>A0A6G4AHP8_9ACTN</name>
<dbReference type="AlphaFoldDB" id="A0A6G4AHP8"/>
<accession>A0A6G4AHP8</accession>
<dbReference type="EMBL" id="JAAIKT010000024">
    <property type="protein sequence ID" value="NEW72772.1"/>
    <property type="molecule type" value="Genomic_DNA"/>
</dbReference>
<reference evidence="1" key="1">
    <citation type="submission" date="2020-02" db="EMBL/GenBank/DDBJ databases">
        <title>A new Streptomyces sp. for controlling soil-borne diseases.</title>
        <authorList>
            <person name="Li X."/>
            <person name="Tian Y."/>
            <person name="Gao K."/>
        </authorList>
    </citation>
    <scope>NUCLEOTIDE SEQUENCE [LARGE SCALE GENOMIC DNA]</scope>
    <source>
        <strain evidence="1">0250</strain>
    </source>
</reference>
<gene>
    <name evidence="1" type="ORF">G4H13_20845</name>
</gene>
<organism evidence="1 2">
    <name type="scientific">Streptomyces rhizosphaericus</name>
    <dbReference type="NCBI Taxonomy" id="114699"/>
    <lineage>
        <taxon>Bacteria</taxon>
        <taxon>Bacillati</taxon>
        <taxon>Actinomycetota</taxon>
        <taxon>Actinomycetes</taxon>
        <taxon>Kitasatosporales</taxon>
        <taxon>Streptomycetaceae</taxon>
        <taxon>Streptomyces</taxon>
        <taxon>Streptomyces violaceusniger group</taxon>
    </lineage>
</organism>
<evidence type="ECO:0000313" key="1">
    <source>
        <dbReference type="EMBL" id="NEW72772.1"/>
    </source>
</evidence>
<dbReference type="Proteomes" id="UP000476310">
    <property type="component" value="Unassembled WGS sequence"/>
</dbReference>
<protein>
    <submittedName>
        <fullName evidence="1">Uncharacterized protein</fullName>
    </submittedName>
</protein>